<evidence type="ECO:0000256" key="2">
    <source>
        <dbReference type="ARBA" id="ARBA00023002"/>
    </source>
</evidence>
<dbReference type="SMART" id="SM00822">
    <property type="entry name" value="PKS_KR"/>
    <property type="match status" value="1"/>
</dbReference>
<dbReference type="AlphaFoldDB" id="A0A3M0G442"/>
<accession>A0A3M0G442</accession>
<evidence type="ECO:0000313" key="5">
    <source>
        <dbReference type="Proteomes" id="UP000275256"/>
    </source>
</evidence>
<dbReference type="Proteomes" id="UP000275256">
    <property type="component" value="Unassembled WGS sequence"/>
</dbReference>
<feature type="domain" description="Ketoreductase" evidence="3">
    <location>
        <begin position="5"/>
        <end position="178"/>
    </location>
</feature>
<comment type="caution">
    <text evidence="4">The sequence shown here is derived from an EMBL/GenBank/DDBJ whole genome shotgun (WGS) entry which is preliminary data.</text>
</comment>
<dbReference type="PRINTS" id="PR00081">
    <property type="entry name" value="GDHRDH"/>
</dbReference>
<evidence type="ECO:0000313" key="4">
    <source>
        <dbReference type="EMBL" id="RMB59750.1"/>
    </source>
</evidence>
<evidence type="ECO:0000259" key="3">
    <source>
        <dbReference type="SMART" id="SM00822"/>
    </source>
</evidence>
<dbReference type="OrthoDB" id="9808187at2"/>
<dbReference type="InterPro" id="IPR057326">
    <property type="entry name" value="KR_dom"/>
</dbReference>
<dbReference type="EMBL" id="REFW01000002">
    <property type="protein sequence ID" value="RMB59750.1"/>
    <property type="molecule type" value="Genomic_DNA"/>
</dbReference>
<keyword evidence="5" id="KW-1185">Reference proteome</keyword>
<gene>
    <name evidence="4" type="ORF">EAX62_08340</name>
</gene>
<dbReference type="Gene3D" id="3.40.50.720">
    <property type="entry name" value="NAD(P)-binding Rossmann-like Domain"/>
    <property type="match status" value="1"/>
</dbReference>
<keyword evidence="2" id="KW-0560">Oxidoreductase</keyword>
<dbReference type="InterPro" id="IPR036291">
    <property type="entry name" value="NAD(P)-bd_dom_sf"/>
</dbReference>
<dbReference type="InterPro" id="IPR002347">
    <property type="entry name" value="SDR_fam"/>
</dbReference>
<dbReference type="Pfam" id="PF13561">
    <property type="entry name" value="adh_short_C2"/>
    <property type="match status" value="1"/>
</dbReference>
<dbReference type="GO" id="GO:0048038">
    <property type="term" value="F:quinone binding"/>
    <property type="evidence" value="ECO:0007669"/>
    <property type="project" value="TreeGrafter"/>
</dbReference>
<proteinExistence type="inferred from homology"/>
<dbReference type="FunFam" id="3.40.50.720:FF:000173">
    <property type="entry name" value="3-oxoacyl-[acyl-carrier protein] reductase"/>
    <property type="match status" value="1"/>
</dbReference>
<dbReference type="RefSeq" id="WP_121901229.1">
    <property type="nucleotide sequence ID" value="NZ_REFW01000002.1"/>
</dbReference>
<dbReference type="SUPFAM" id="SSF51735">
    <property type="entry name" value="NAD(P)-binding Rossmann-fold domains"/>
    <property type="match status" value="1"/>
</dbReference>
<comment type="similarity">
    <text evidence="1">Belongs to the short-chain dehydrogenases/reductases (SDR) family.</text>
</comment>
<organism evidence="4 5">
    <name type="scientific">Tessaracoccus antarcticus</name>
    <dbReference type="NCBI Taxonomy" id="2479848"/>
    <lineage>
        <taxon>Bacteria</taxon>
        <taxon>Bacillati</taxon>
        <taxon>Actinomycetota</taxon>
        <taxon>Actinomycetes</taxon>
        <taxon>Propionibacteriales</taxon>
        <taxon>Propionibacteriaceae</taxon>
        <taxon>Tessaracoccus</taxon>
    </lineage>
</organism>
<name>A0A3M0G442_9ACTN</name>
<protein>
    <submittedName>
        <fullName evidence="4">SDR family oxidoreductase</fullName>
    </submittedName>
</protein>
<dbReference type="PRINTS" id="PR00080">
    <property type="entry name" value="SDRFAMILY"/>
</dbReference>
<dbReference type="PANTHER" id="PTHR42760:SF133">
    <property type="entry name" value="3-OXOACYL-[ACYL-CARRIER-PROTEIN] REDUCTASE"/>
    <property type="match status" value="1"/>
</dbReference>
<dbReference type="GO" id="GO:0006633">
    <property type="term" value="P:fatty acid biosynthetic process"/>
    <property type="evidence" value="ECO:0007669"/>
    <property type="project" value="TreeGrafter"/>
</dbReference>
<reference evidence="4 5" key="1">
    <citation type="submission" date="2018-10" db="EMBL/GenBank/DDBJ databases">
        <title>Tessaracoccus antarcticuss sp. nov., isolated from sediment.</title>
        <authorList>
            <person name="Zhou L.Y."/>
            <person name="Du Z.J."/>
        </authorList>
    </citation>
    <scope>NUCLEOTIDE SEQUENCE [LARGE SCALE GENOMIC DNA]</scope>
    <source>
        <strain evidence="4 5">JDX10</strain>
    </source>
</reference>
<dbReference type="PANTHER" id="PTHR42760">
    <property type="entry name" value="SHORT-CHAIN DEHYDROGENASES/REDUCTASES FAMILY MEMBER"/>
    <property type="match status" value="1"/>
</dbReference>
<dbReference type="NCBIfam" id="NF009466">
    <property type="entry name" value="PRK12826.1-2"/>
    <property type="match status" value="1"/>
</dbReference>
<evidence type="ECO:0000256" key="1">
    <source>
        <dbReference type="ARBA" id="ARBA00006484"/>
    </source>
</evidence>
<sequence>MQESRVVLITGGSKGIGRVIAEYFRDAGYRVAATHRTGSVPEGVLGVVCDVTDQAQVDAAFTTVEAELGPVEVLIANAGVTKDTLVARMSDDDWNSVIDTNLTGTFRVVRRAARPMTRGRFGRIILVSSVVGLLGSPGQMNYAASKAALIGMARSLTRELGSRNITCNVVAPGFIDTDMTAVLPAATIDGYKARIPAGRLGDSADVAAAALFLAGDGAGYISGAVVPVDGGLGMGH</sequence>
<dbReference type="GO" id="GO:0016616">
    <property type="term" value="F:oxidoreductase activity, acting on the CH-OH group of donors, NAD or NADP as acceptor"/>
    <property type="evidence" value="ECO:0007669"/>
    <property type="project" value="TreeGrafter"/>
</dbReference>